<dbReference type="InterPro" id="IPR008767">
    <property type="entry name" value="Phage_SPP1_head-tail_adaptor"/>
</dbReference>
<keyword evidence="2" id="KW-1185">Reference proteome</keyword>
<dbReference type="KEGG" id="prt:AUC31_17515"/>
<evidence type="ECO:0000313" key="2">
    <source>
        <dbReference type="Proteomes" id="UP000067683"/>
    </source>
</evidence>
<protein>
    <recommendedName>
        <fullName evidence="3">Phage head-tail adapter protein</fullName>
    </recommendedName>
</protein>
<dbReference type="Pfam" id="PF05521">
    <property type="entry name" value="Phage_HCP"/>
    <property type="match status" value="1"/>
</dbReference>
<dbReference type="Proteomes" id="UP000067683">
    <property type="component" value="Chromosome"/>
</dbReference>
<proteinExistence type="predicted"/>
<organism evidence="1 2">
    <name type="scientific">Planococcus rifietoensis</name>
    <dbReference type="NCBI Taxonomy" id="200991"/>
    <lineage>
        <taxon>Bacteria</taxon>
        <taxon>Bacillati</taxon>
        <taxon>Bacillota</taxon>
        <taxon>Bacilli</taxon>
        <taxon>Bacillales</taxon>
        <taxon>Caryophanaceae</taxon>
        <taxon>Planococcus</taxon>
    </lineage>
</organism>
<accession>A0A0U2ZAG4</accession>
<dbReference type="AlphaFoldDB" id="A0A0U2ZAG4"/>
<evidence type="ECO:0008006" key="3">
    <source>
        <dbReference type="Google" id="ProtNLM"/>
    </source>
</evidence>
<dbReference type="Gene3D" id="2.40.10.270">
    <property type="entry name" value="Bacteriophage SPP1 head-tail adaptor protein"/>
    <property type="match status" value="1"/>
</dbReference>
<dbReference type="STRING" id="200991.AUC31_17515"/>
<sequence>MNEEFPHHVEFQIVGKVPDGGGGYKEDWVTVLDFNGFLDTPNSQELFQAQQLNYTLDRNLFYPYRTDVKEQMRCLFRYDSTVETYELVSKPQDQGGQRETMKLMLKLVPNG</sequence>
<dbReference type="RefSeq" id="WP_058383608.1">
    <property type="nucleotide sequence ID" value="NZ_CP013659.2"/>
</dbReference>
<dbReference type="InterPro" id="IPR038666">
    <property type="entry name" value="SSP1_head-tail_sf"/>
</dbReference>
<gene>
    <name evidence="1" type="ORF">AUC31_17515</name>
</gene>
<dbReference type="NCBIfam" id="TIGR01563">
    <property type="entry name" value="gp16_SPP1"/>
    <property type="match status" value="1"/>
</dbReference>
<name>A0A0U2ZAG4_9BACL</name>
<dbReference type="OrthoDB" id="2736471at2"/>
<dbReference type="EMBL" id="CP013659">
    <property type="protein sequence ID" value="ALS76907.1"/>
    <property type="molecule type" value="Genomic_DNA"/>
</dbReference>
<evidence type="ECO:0000313" key="1">
    <source>
        <dbReference type="EMBL" id="ALS76907.1"/>
    </source>
</evidence>
<reference evidence="1" key="1">
    <citation type="submission" date="2016-01" db="EMBL/GenBank/DDBJ databases">
        <title>Complete genome of Planococcus rifietoensis type strain M8.</title>
        <authorList>
            <person name="See-Too W.S."/>
        </authorList>
    </citation>
    <scope>NUCLEOTIDE SEQUENCE [LARGE SCALE GENOMIC DNA]</scope>
    <source>
        <strain evidence="1">M8</strain>
    </source>
</reference>